<comment type="similarity">
    <text evidence="1">Belongs to the glycosyltransferase 34 family.</text>
</comment>
<reference evidence="4 5" key="1">
    <citation type="journal article" date="2012" name="PLoS Pathog.">
        <title>Diverse lifestyles and strategies of plant pathogenesis encoded in the genomes of eighteen Dothideomycetes fungi.</title>
        <authorList>
            <person name="Ohm R.A."/>
            <person name="Feau N."/>
            <person name="Henrissat B."/>
            <person name="Schoch C.L."/>
            <person name="Horwitz B.A."/>
            <person name="Barry K.W."/>
            <person name="Condon B.J."/>
            <person name="Copeland A.C."/>
            <person name="Dhillon B."/>
            <person name="Glaser F."/>
            <person name="Hesse C.N."/>
            <person name="Kosti I."/>
            <person name="LaButti K."/>
            <person name="Lindquist E.A."/>
            <person name="Lucas S."/>
            <person name="Salamov A.A."/>
            <person name="Bradshaw R.E."/>
            <person name="Ciuffetti L."/>
            <person name="Hamelin R.C."/>
            <person name="Kema G.H.J."/>
            <person name="Lawrence C."/>
            <person name="Scott J.A."/>
            <person name="Spatafora J.W."/>
            <person name="Turgeon B.G."/>
            <person name="de Wit P.J.G.M."/>
            <person name="Zhong S."/>
            <person name="Goodwin S.B."/>
            <person name="Grigoriev I.V."/>
        </authorList>
    </citation>
    <scope>NUCLEOTIDE SEQUENCE [LARGE SCALE GENOMIC DNA]</scope>
    <source>
        <strain evidence="5">ND90Pr / ATCC 201652</strain>
    </source>
</reference>
<dbReference type="InterPro" id="IPR029044">
    <property type="entry name" value="Nucleotide-diphossugar_trans"/>
</dbReference>
<dbReference type="Proteomes" id="UP000016934">
    <property type="component" value="Unassembled WGS sequence"/>
</dbReference>
<dbReference type="Gene3D" id="3.90.550.10">
    <property type="entry name" value="Spore Coat Polysaccharide Biosynthesis Protein SpsA, Chain A"/>
    <property type="match status" value="1"/>
</dbReference>
<evidence type="ECO:0000256" key="1">
    <source>
        <dbReference type="ARBA" id="ARBA00005664"/>
    </source>
</evidence>
<dbReference type="GO" id="GO:0016757">
    <property type="term" value="F:glycosyltransferase activity"/>
    <property type="evidence" value="ECO:0007669"/>
    <property type="project" value="UniProtKB-KW"/>
</dbReference>
<evidence type="ECO:0000313" key="5">
    <source>
        <dbReference type="Proteomes" id="UP000016934"/>
    </source>
</evidence>
<dbReference type="InterPro" id="IPR008630">
    <property type="entry name" value="Glyco_trans_34"/>
</dbReference>
<dbReference type="SUPFAM" id="SSF53448">
    <property type="entry name" value="Nucleotide-diphospho-sugar transferases"/>
    <property type="match status" value="1"/>
</dbReference>
<keyword evidence="2" id="KW-0328">Glycosyltransferase</keyword>
<dbReference type="GO" id="GO:0000139">
    <property type="term" value="C:Golgi membrane"/>
    <property type="evidence" value="ECO:0007669"/>
    <property type="project" value="TreeGrafter"/>
</dbReference>
<dbReference type="Pfam" id="PF05637">
    <property type="entry name" value="Glyco_transf_34"/>
    <property type="match status" value="1"/>
</dbReference>
<sequence>MADGIQASQRWTKKLILASFAVFLVIVPLSYHHAIPIQRYRDYVTGDTVVELKTNNNPPQTQYFKFEPEWDWDAPNYASSLNGFKREPKPENVIVLTASDGGGHNSEIPNLLERVLENREEYCARHGYTSLWLNASRYDIGDFHRVRQLPQRSSKPLKCLTTDVGMGQNPRLSRSLLPLSQAEWIWLMDADMIIMTPSIPLISSILSPSAIEKGIMCSTMLLNGENPPTNIYTPTHYRVEDAHQFVNAGSMFFRRSAFTRFFLEMMTDRTMLMWKEHELAEQNAIKHLMFEHELVRKHVGVFPQRRFNAYADGEPQMLWGEGGLAVHFAGCWVDHHCKEWFEEYWAKRGRDGAER</sequence>
<dbReference type="RefSeq" id="XP_007698735.1">
    <property type="nucleotide sequence ID" value="XM_007700545.1"/>
</dbReference>
<dbReference type="KEGG" id="bsc:COCSADRAFT_354910"/>
<evidence type="ECO:0000313" key="4">
    <source>
        <dbReference type="EMBL" id="EMD65652.1"/>
    </source>
</evidence>
<dbReference type="PANTHER" id="PTHR31306">
    <property type="entry name" value="ALPHA-1,6-MANNOSYLTRANSFERASE MNN11-RELATED"/>
    <property type="match status" value="1"/>
</dbReference>
<dbReference type="OMA" id="PTHYRVE"/>
<gene>
    <name evidence="4" type="ORF">COCSADRAFT_354910</name>
</gene>
<evidence type="ECO:0000256" key="3">
    <source>
        <dbReference type="ARBA" id="ARBA00022679"/>
    </source>
</evidence>
<dbReference type="GO" id="GO:0006487">
    <property type="term" value="P:protein N-linked glycosylation"/>
    <property type="evidence" value="ECO:0007669"/>
    <property type="project" value="TreeGrafter"/>
</dbReference>
<keyword evidence="5" id="KW-1185">Reference proteome</keyword>
<dbReference type="HOGENOM" id="CLU_021434_2_2_1"/>
<dbReference type="GeneID" id="19138326"/>
<dbReference type="PANTHER" id="PTHR31306:SF4">
    <property type="entry name" value="ALPHA-1,2-GALACTOSYLTRANSFERASE"/>
    <property type="match status" value="1"/>
</dbReference>
<dbReference type="eggNOG" id="KOG4748">
    <property type="taxonomic scope" value="Eukaryota"/>
</dbReference>
<name>M2T9R4_COCSN</name>
<protein>
    <submittedName>
        <fullName evidence="4">Glycosyltransferase family 34 protein</fullName>
    </submittedName>
</protein>
<reference evidence="5" key="2">
    <citation type="journal article" date="2013" name="PLoS Genet.">
        <title>Comparative genome structure, secondary metabolite, and effector coding capacity across Cochliobolus pathogens.</title>
        <authorList>
            <person name="Condon B.J."/>
            <person name="Leng Y."/>
            <person name="Wu D."/>
            <person name="Bushley K.E."/>
            <person name="Ohm R.A."/>
            <person name="Otillar R."/>
            <person name="Martin J."/>
            <person name="Schackwitz W."/>
            <person name="Grimwood J."/>
            <person name="MohdZainudin N."/>
            <person name="Xue C."/>
            <person name="Wang R."/>
            <person name="Manning V.A."/>
            <person name="Dhillon B."/>
            <person name="Tu Z.J."/>
            <person name="Steffenson B.J."/>
            <person name="Salamov A."/>
            <person name="Sun H."/>
            <person name="Lowry S."/>
            <person name="LaButti K."/>
            <person name="Han J."/>
            <person name="Copeland A."/>
            <person name="Lindquist E."/>
            <person name="Barry K."/>
            <person name="Schmutz J."/>
            <person name="Baker S.E."/>
            <person name="Ciuffetti L.M."/>
            <person name="Grigoriev I.V."/>
            <person name="Zhong S."/>
            <person name="Turgeon B.G."/>
        </authorList>
    </citation>
    <scope>NUCLEOTIDE SEQUENCE [LARGE SCALE GENOMIC DNA]</scope>
    <source>
        <strain evidence="5">ND90Pr / ATCC 201652</strain>
    </source>
</reference>
<organism evidence="4 5">
    <name type="scientific">Cochliobolus sativus (strain ND90Pr / ATCC 201652)</name>
    <name type="common">Common root rot and spot blotch fungus</name>
    <name type="synonym">Bipolaris sorokiniana</name>
    <dbReference type="NCBI Taxonomy" id="665912"/>
    <lineage>
        <taxon>Eukaryota</taxon>
        <taxon>Fungi</taxon>
        <taxon>Dikarya</taxon>
        <taxon>Ascomycota</taxon>
        <taxon>Pezizomycotina</taxon>
        <taxon>Dothideomycetes</taxon>
        <taxon>Pleosporomycetidae</taxon>
        <taxon>Pleosporales</taxon>
        <taxon>Pleosporineae</taxon>
        <taxon>Pleosporaceae</taxon>
        <taxon>Bipolaris</taxon>
    </lineage>
</organism>
<accession>M2T9R4</accession>
<dbReference type="EMBL" id="KB445641">
    <property type="protein sequence ID" value="EMD65652.1"/>
    <property type="molecule type" value="Genomic_DNA"/>
</dbReference>
<proteinExistence type="inferred from homology"/>
<dbReference type="OrthoDB" id="205108at2759"/>
<dbReference type="AlphaFoldDB" id="M2T9R4"/>
<evidence type="ECO:0000256" key="2">
    <source>
        <dbReference type="ARBA" id="ARBA00022676"/>
    </source>
</evidence>
<dbReference type="STRING" id="665912.M2T9R4"/>
<keyword evidence="3 4" id="KW-0808">Transferase</keyword>